<dbReference type="InterPro" id="IPR003226">
    <property type="entry name" value="MYG1_exonuclease"/>
</dbReference>
<evidence type="ECO:0000313" key="2">
    <source>
        <dbReference type="Proteomes" id="UP000199541"/>
    </source>
</evidence>
<dbReference type="Pfam" id="PF03690">
    <property type="entry name" value="MYG1_exonuc"/>
    <property type="match status" value="1"/>
</dbReference>
<accession>A0A1H2Z7K2</accession>
<gene>
    <name evidence="1" type="ORF">SAMN05444006_110106</name>
</gene>
<name>A0A1H2Z7K2_9RHOB</name>
<evidence type="ECO:0000313" key="1">
    <source>
        <dbReference type="EMBL" id="SDX13380.1"/>
    </source>
</evidence>
<dbReference type="Proteomes" id="UP000199541">
    <property type="component" value="Unassembled WGS sequence"/>
</dbReference>
<keyword evidence="2" id="KW-1185">Reference proteome</keyword>
<comment type="caution">
    <text evidence="1">The sequence shown here is derived from an EMBL/GenBank/DDBJ whole genome shotgun (WGS) entry which is preliminary data.</text>
</comment>
<organism evidence="1 2">
    <name type="scientific">Allgaiera indica</name>
    <dbReference type="NCBI Taxonomy" id="765699"/>
    <lineage>
        <taxon>Bacteria</taxon>
        <taxon>Pseudomonadati</taxon>
        <taxon>Pseudomonadota</taxon>
        <taxon>Alphaproteobacteria</taxon>
        <taxon>Rhodobacterales</taxon>
        <taxon>Paracoccaceae</taxon>
        <taxon>Allgaiera</taxon>
    </lineage>
</organism>
<reference evidence="1 2" key="1">
    <citation type="submission" date="2016-10" db="EMBL/GenBank/DDBJ databases">
        <authorList>
            <person name="Varghese N."/>
            <person name="Submissions S."/>
        </authorList>
    </citation>
    <scope>NUCLEOTIDE SEQUENCE [LARGE SCALE GENOMIC DNA]</scope>
    <source>
        <strain evidence="1 2">DSM 24802</strain>
    </source>
</reference>
<proteinExistence type="predicted"/>
<sequence>MTITHLVTHSGGFDADELLSSVILTRLYPGAELVRSRDTA</sequence>
<dbReference type="EMBL" id="FNOB01000010">
    <property type="protein sequence ID" value="SDX13380.1"/>
    <property type="molecule type" value="Genomic_DNA"/>
</dbReference>
<protein>
    <submittedName>
        <fullName evidence="1">Uncharacterized protein</fullName>
    </submittedName>
</protein>